<proteinExistence type="predicted"/>
<dbReference type="EMBL" id="JOPA01000002">
    <property type="protein sequence ID" value="OUI96776.1"/>
    <property type="molecule type" value="Genomic_DNA"/>
</dbReference>
<name>A0A252AYK0_9PROT</name>
<sequence length="65" mass="7468">MPKKTTKALSGLGPDTAMLAQDKLALSPLRFNFWEIKSWGERRGFAPNMKMPLFISYLQEKTMTF</sequence>
<dbReference type="AlphaFoldDB" id="A0A252AYK0"/>
<evidence type="ECO:0000313" key="2">
    <source>
        <dbReference type="Proteomes" id="UP000194641"/>
    </source>
</evidence>
<organism evidence="1 2">
    <name type="scientific">Acetobacter indonesiensis</name>
    <dbReference type="NCBI Taxonomy" id="104101"/>
    <lineage>
        <taxon>Bacteria</taxon>
        <taxon>Pseudomonadati</taxon>
        <taxon>Pseudomonadota</taxon>
        <taxon>Alphaproteobacteria</taxon>
        <taxon>Acetobacterales</taxon>
        <taxon>Acetobacteraceae</taxon>
        <taxon>Acetobacter</taxon>
    </lineage>
</organism>
<evidence type="ECO:0000313" key="1">
    <source>
        <dbReference type="EMBL" id="OUI96776.1"/>
    </source>
</evidence>
<reference evidence="2" key="1">
    <citation type="submission" date="2014-06" db="EMBL/GenBank/DDBJ databases">
        <authorList>
            <person name="Winans N.J."/>
            <person name="Newell P.D."/>
            <person name="Douglas A.E."/>
        </authorList>
    </citation>
    <scope>NUCLEOTIDE SEQUENCE [LARGE SCALE GENOMIC DNA]</scope>
</reference>
<dbReference type="RefSeq" id="WP_086658568.1">
    <property type="nucleotide sequence ID" value="NZ_JBJJWX010000004.1"/>
</dbReference>
<gene>
    <name evidence="1" type="ORF">HK17_05865</name>
</gene>
<accession>A0A252AYK0</accession>
<dbReference type="Proteomes" id="UP000194641">
    <property type="component" value="Unassembled WGS sequence"/>
</dbReference>
<protein>
    <submittedName>
        <fullName evidence="1">Uncharacterized protein</fullName>
    </submittedName>
</protein>
<comment type="caution">
    <text evidence="1">The sequence shown here is derived from an EMBL/GenBank/DDBJ whole genome shotgun (WGS) entry which is preliminary data.</text>
</comment>